<dbReference type="Pfam" id="PF01063">
    <property type="entry name" value="Aminotran_4"/>
    <property type="match status" value="1"/>
</dbReference>
<dbReference type="Gene3D" id="3.30.470.10">
    <property type="match status" value="1"/>
</dbReference>
<dbReference type="InterPro" id="IPR043132">
    <property type="entry name" value="BCAT-like_C"/>
</dbReference>
<dbReference type="PANTHER" id="PTHR42743">
    <property type="entry name" value="AMINO-ACID AMINOTRANSFERASE"/>
    <property type="match status" value="1"/>
</dbReference>
<evidence type="ECO:0008006" key="6">
    <source>
        <dbReference type="Google" id="ProtNLM"/>
    </source>
</evidence>
<dbReference type="Proteomes" id="UP000186777">
    <property type="component" value="Unassembled WGS sequence"/>
</dbReference>
<dbReference type="STRING" id="626940.BHW43_08275"/>
<organism evidence="4 5">
    <name type="scientific">Phascolarctobacterium succinatutens</name>
    <dbReference type="NCBI Taxonomy" id="626940"/>
    <lineage>
        <taxon>Bacteria</taxon>
        <taxon>Bacillati</taxon>
        <taxon>Bacillota</taxon>
        <taxon>Negativicutes</taxon>
        <taxon>Acidaminococcales</taxon>
        <taxon>Acidaminococcaceae</taxon>
        <taxon>Phascolarctobacterium</taxon>
    </lineage>
</organism>
<evidence type="ECO:0000313" key="4">
    <source>
        <dbReference type="EMBL" id="OLA36846.1"/>
    </source>
</evidence>
<evidence type="ECO:0000256" key="2">
    <source>
        <dbReference type="ARBA" id="ARBA00009320"/>
    </source>
</evidence>
<dbReference type="RefSeq" id="WP_303680186.1">
    <property type="nucleotide sequence ID" value="NZ_MNTG01000038.1"/>
</dbReference>
<name>A0A1Q6R3E2_9FIRM</name>
<reference evidence="4 5" key="1">
    <citation type="journal article" date="2016" name="Nat. Biotechnol.">
        <title>Measurement of bacterial replication rates in microbial communities.</title>
        <authorList>
            <person name="Brown C.T."/>
            <person name="Olm M.R."/>
            <person name="Thomas B.C."/>
            <person name="Banfield J.F."/>
        </authorList>
    </citation>
    <scope>NUCLEOTIDE SEQUENCE [LARGE SCALE GENOMIC DNA]</scope>
    <source>
        <strain evidence="4">46_33</strain>
    </source>
</reference>
<dbReference type="InterPro" id="IPR043131">
    <property type="entry name" value="BCAT-like_N"/>
</dbReference>
<comment type="similarity">
    <text evidence="2">Belongs to the class-IV pyridoxal-phosphate-dependent aminotransferase family.</text>
</comment>
<dbReference type="InterPro" id="IPR036038">
    <property type="entry name" value="Aminotransferase-like"/>
</dbReference>
<accession>A0A1Q6R3E2</accession>
<dbReference type="FunFam" id="3.20.10.10:FF:000002">
    <property type="entry name" value="D-alanine aminotransferase"/>
    <property type="match status" value="1"/>
</dbReference>
<evidence type="ECO:0000256" key="3">
    <source>
        <dbReference type="ARBA" id="ARBA00022898"/>
    </source>
</evidence>
<dbReference type="EMBL" id="MNTG01000038">
    <property type="protein sequence ID" value="OLA36846.1"/>
    <property type="molecule type" value="Genomic_DNA"/>
</dbReference>
<dbReference type="PANTHER" id="PTHR42743:SF10">
    <property type="entry name" value="D-ALANINE AMINOTRANSFERASE"/>
    <property type="match status" value="1"/>
</dbReference>
<dbReference type="AlphaFoldDB" id="A0A1Q6R3E2"/>
<sequence>MNENQQEKLVLVDGEIMPEAEAFIDVNDRGHNFGDGVFEIVPVYNGRCFALLPHMNNLFDSVIAVKIPGVYMIEELVEFHESLLAATGLKDCEIYTQVTRGSGAYALSYPEQSIPHLTMYAVPVDREALAEKRAKGVNVITVEDVRWARCDINTLNRLPEVMAKQKAVIGNAFDSLFVRDGKITESTEASFFIYKDGILWTHPENNFIHKNITRRLLMERLSKDLDLQIIERSFDKDFALKADEAFLCGPRCEFMPVTKIDRSFVADGKVGELTQKLQDAYMAFVAKECPAKHE</sequence>
<dbReference type="GO" id="GO:0046394">
    <property type="term" value="P:carboxylic acid biosynthetic process"/>
    <property type="evidence" value="ECO:0007669"/>
    <property type="project" value="UniProtKB-ARBA"/>
</dbReference>
<dbReference type="InterPro" id="IPR001544">
    <property type="entry name" value="Aminotrans_IV"/>
</dbReference>
<dbReference type="Gene3D" id="3.20.10.10">
    <property type="entry name" value="D-amino Acid Aminotransferase, subunit A, domain 2"/>
    <property type="match status" value="1"/>
</dbReference>
<dbReference type="SUPFAM" id="SSF56752">
    <property type="entry name" value="D-aminoacid aminotransferase-like PLP-dependent enzymes"/>
    <property type="match status" value="1"/>
</dbReference>
<comment type="caution">
    <text evidence="4">The sequence shown here is derived from an EMBL/GenBank/DDBJ whole genome shotgun (WGS) entry which is preliminary data.</text>
</comment>
<dbReference type="InterPro" id="IPR050571">
    <property type="entry name" value="Class-IV_PLP-Dep_Aminotrnsfr"/>
</dbReference>
<evidence type="ECO:0000313" key="5">
    <source>
        <dbReference type="Proteomes" id="UP000186777"/>
    </source>
</evidence>
<dbReference type="GO" id="GO:0008652">
    <property type="term" value="P:amino acid biosynthetic process"/>
    <property type="evidence" value="ECO:0007669"/>
    <property type="project" value="UniProtKB-ARBA"/>
</dbReference>
<protein>
    <recommendedName>
        <fullName evidence="6">Amino acid aminotransferase</fullName>
    </recommendedName>
</protein>
<evidence type="ECO:0000256" key="1">
    <source>
        <dbReference type="ARBA" id="ARBA00001933"/>
    </source>
</evidence>
<keyword evidence="3" id="KW-0663">Pyridoxal phosphate</keyword>
<dbReference type="GO" id="GO:0005829">
    <property type="term" value="C:cytosol"/>
    <property type="evidence" value="ECO:0007669"/>
    <property type="project" value="TreeGrafter"/>
</dbReference>
<comment type="cofactor">
    <cofactor evidence="1">
        <name>pyridoxal 5'-phosphate</name>
        <dbReference type="ChEBI" id="CHEBI:597326"/>
    </cofactor>
</comment>
<gene>
    <name evidence="4" type="ORF">BHW43_08275</name>
</gene>
<dbReference type="GO" id="GO:0003824">
    <property type="term" value="F:catalytic activity"/>
    <property type="evidence" value="ECO:0007669"/>
    <property type="project" value="InterPro"/>
</dbReference>
<proteinExistence type="inferred from homology"/>